<dbReference type="Proteomes" id="UP000289841">
    <property type="component" value="Chromosome"/>
</dbReference>
<dbReference type="EMBL" id="LR215048">
    <property type="protein sequence ID" value="VEU79859.1"/>
    <property type="molecule type" value="Genomic_DNA"/>
</dbReference>
<dbReference type="Pfam" id="PF12833">
    <property type="entry name" value="HTH_18"/>
    <property type="match status" value="1"/>
</dbReference>
<dbReference type="Gene3D" id="3.40.50.2300">
    <property type="match status" value="1"/>
</dbReference>
<dbReference type="RefSeq" id="WP_026390870.1">
    <property type="nucleotide sequence ID" value="NZ_LR215048.1"/>
</dbReference>
<dbReference type="PROSITE" id="PS01124">
    <property type="entry name" value="HTH_ARAC_FAMILY_2"/>
    <property type="match status" value="1"/>
</dbReference>
<dbReference type="Pfam" id="PF00072">
    <property type="entry name" value="Response_reg"/>
    <property type="match status" value="1"/>
</dbReference>
<dbReference type="CDD" id="cd17536">
    <property type="entry name" value="REC_YesN-like"/>
    <property type="match status" value="1"/>
</dbReference>
<feature type="domain" description="Response regulatory" evidence="7">
    <location>
        <begin position="3"/>
        <end position="121"/>
    </location>
</feature>
<dbReference type="SMART" id="SM00342">
    <property type="entry name" value="HTH_ARAC"/>
    <property type="match status" value="1"/>
</dbReference>
<evidence type="ECO:0000256" key="5">
    <source>
        <dbReference type="SAM" id="Coils"/>
    </source>
</evidence>
<accession>A0A449BBQ3</accession>
<evidence type="ECO:0000256" key="4">
    <source>
        <dbReference type="PROSITE-ProRule" id="PRU00169"/>
    </source>
</evidence>
<dbReference type="InterPro" id="IPR018060">
    <property type="entry name" value="HTH_AraC"/>
</dbReference>
<dbReference type="Gene3D" id="1.10.10.60">
    <property type="entry name" value="Homeodomain-like"/>
    <property type="match status" value="2"/>
</dbReference>
<dbReference type="KEGG" id="aaxa:NCTC10138_00212"/>
<dbReference type="OrthoDB" id="384217at2"/>
<keyword evidence="4" id="KW-0597">Phosphoprotein</keyword>
<protein>
    <submittedName>
        <fullName evidence="8">Nitrogen regulation protein NR(I)</fullName>
    </submittedName>
</protein>
<keyword evidence="1" id="KW-0805">Transcription regulation</keyword>
<gene>
    <name evidence="8" type="primary">glnG</name>
    <name evidence="8" type="ORF">NCTC10138_00212</name>
</gene>
<dbReference type="PROSITE" id="PS50110">
    <property type="entry name" value="RESPONSE_REGULATORY"/>
    <property type="match status" value="1"/>
</dbReference>
<organism evidence="8 9">
    <name type="scientific">Haploplasma axanthum</name>
    <name type="common">Acholeplasma axanthum</name>
    <dbReference type="NCBI Taxonomy" id="29552"/>
    <lineage>
        <taxon>Bacteria</taxon>
        <taxon>Bacillati</taxon>
        <taxon>Mycoplasmatota</taxon>
        <taxon>Mollicutes</taxon>
        <taxon>Acholeplasmatales</taxon>
        <taxon>Acholeplasmataceae</taxon>
        <taxon>Haploplasma</taxon>
    </lineage>
</organism>
<dbReference type="PANTHER" id="PTHR43280">
    <property type="entry name" value="ARAC-FAMILY TRANSCRIPTIONAL REGULATOR"/>
    <property type="match status" value="1"/>
</dbReference>
<dbReference type="SUPFAM" id="SSF46689">
    <property type="entry name" value="Homeodomain-like"/>
    <property type="match status" value="2"/>
</dbReference>
<evidence type="ECO:0000256" key="2">
    <source>
        <dbReference type="ARBA" id="ARBA00023125"/>
    </source>
</evidence>
<dbReference type="PANTHER" id="PTHR43280:SF28">
    <property type="entry name" value="HTH-TYPE TRANSCRIPTIONAL ACTIVATOR RHAS"/>
    <property type="match status" value="1"/>
</dbReference>
<dbReference type="InterPro" id="IPR018062">
    <property type="entry name" value="HTH_AraC-typ_CS"/>
</dbReference>
<dbReference type="PROSITE" id="PS00041">
    <property type="entry name" value="HTH_ARAC_FAMILY_1"/>
    <property type="match status" value="1"/>
</dbReference>
<dbReference type="InterPro" id="IPR011006">
    <property type="entry name" value="CheY-like_superfamily"/>
</dbReference>
<dbReference type="GO" id="GO:0043565">
    <property type="term" value="F:sequence-specific DNA binding"/>
    <property type="evidence" value="ECO:0007669"/>
    <property type="project" value="InterPro"/>
</dbReference>
<evidence type="ECO:0000256" key="3">
    <source>
        <dbReference type="ARBA" id="ARBA00023163"/>
    </source>
</evidence>
<dbReference type="SMART" id="SM00448">
    <property type="entry name" value="REC"/>
    <property type="match status" value="1"/>
</dbReference>
<dbReference type="GO" id="GO:0003700">
    <property type="term" value="F:DNA-binding transcription factor activity"/>
    <property type="evidence" value="ECO:0007669"/>
    <property type="project" value="InterPro"/>
</dbReference>
<proteinExistence type="predicted"/>
<dbReference type="InterPro" id="IPR001789">
    <property type="entry name" value="Sig_transdc_resp-reg_receiver"/>
</dbReference>
<evidence type="ECO:0000313" key="8">
    <source>
        <dbReference type="EMBL" id="VEU79859.1"/>
    </source>
</evidence>
<dbReference type="AlphaFoldDB" id="A0A449BBQ3"/>
<keyword evidence="2" id="KW-0238">DNA-binding</keyword>
<reference evidence="8 9" key="1">
    <citation type="submission" date="2019-01" db="EMBL/GenBank/DDBJ databases">
        <authorList>
            <consortium name="Pathogen Informatics"/>
        </authorList>
    </citation>
    <scope>NUCLEOTIDE SEQUENCE [LARGE SCALE GENOMIC DNA]</scope>
    <source>
        <strain evidence="8 9">NCTC10138</strain>
    </source>
</reference>
<dbReference type="PRINTS" id="PR00032">
    <property type="entry name" value="HTHARAC"/>
</dbReference>
<evidence type="ECO:0000313" key="9">
    <source>
        <dbReference type="Proteomes" id="UP000289841"/>
    </source>
</evidence>
<evidence type="ECO:0000259" key="7">
    <source>
        <dbReference type="PROSITE" id="PS50110"/>
    </source>
</evidence>
<feature type="domain" description="HTH araC/xylS-type" evidence="6">
    <location>
        <begin position="424"/>
        <end position="523"/>
    </location>
</feature>
<feature type="coiled-coil region" evidence="5">
    <location>
        <begin position="110"/>
        <end position="173"/>
    </location>
</feature>
<keyword evidence="3" id="KW-0804">Transcription</keyword>
<keyword evidence="9" id="KW-1185">Reference proteome</keyword>
<evidence type="ECO:0000259" key="6">
    <source>
        <dbReference type="PROSITE" id="PS01124"/>
    </source>
</evidence>
<sequence length="525" mass="61759">MYKLSVVDDELIVLERLKKMIERINVENILLESTFDNGDDAYNQLSVNPPDILITDIHIPFINGLELARMLKKVNPLLKIIVITGYEELSYAKEAIDLEVVGFISKPINIDELESVLEKAKDKIELEKDIESNIDEFNIFYYDSIPVLKENYLAKLLNKNQLSNKMKEQLERIDVRIDYKYIMIGYFDFDHRYTDEEKEYFESFLFTQLNLLGIDFNLFHKEYNLTVLFKSNTNFNKEAIIDNLKIIIIRAKRQLNIEISIGLSNLSSDNINYKLLYSEAFNALTLRKIFGGMQVFLYSDIEKNSRIGNLIDESIYSKLTYYIKYEQQTEKIIDVLNKIKELITHQANLNVYEFNLTNTLNSILKGLSEEIELNKEEINYSLLYQKLFTFKTVDDVFSWFLELIEKIRCINLNYIQSKSDQNMSLIINYINNNYNDSNLNLETLADEIGFSVSYITTLFKTNYKTTFVKYLTMIRMEKAKDLLIKTNIKIIEIASKVGYSDPYYFSHSFKKYFGNSPKEYRDEQS</sequence>
<dbReference type="InterPro" id="IPR020449">
    <property type="entry name" value="Tscrpt_reg_AraC-type_HTH"/>
</dbReference>
<keyword evidence="5" id="KW-0175">Coiled coil</keyword>
<dbReference type="SUPFAM" id="SSF52172">
    <property type="entry name" value="CheY-like"/>
    <property type="match status" value="1"/>
</dbReference>
<feature type="modified residue" description="4-aspartylphosphate" evidence="4">
    <location>
        <position position="56"/>
    </location>
</feature>
<name>A0A449BBQ3_HAPAX</name>
<dbReference type="InterPro" id="IPR009057">
    <property type="entry name" value="Homeodomain-like_sf"/>
</dbReference>
<evidence type="ECO:0000256" key="1">
    <source>
        <dbReference type="ARBA" id="ARBA00023015"/>
    </source>
</evidence>
<dbReference type="GO" id="GO:0000160">
    <property type="term" value="P:phosphorelay signal transduction system"/>
    <property type="evidence" value="ECO:0007669"/>
    <property type="project" value="InterPro"/>
</dbReference>
<dbReference type="STRING" id="1278311.GCA_000428705_01433"/>